<dbReference type="EMBL" id="FWZT01000001">
    <property type="protein sequence ID" value="SME90014.1"/>
    <property type="molecule type" value="Genomic_DNA"/>
</dbReference>
<dbReference type="PANTHER" id="PTHR42901">
    <property type="entry name" value="ALCOHOL DEHYDROGENASE"/>
    <property type="match status" value="1"/>
</dbReference>
<dbReference type="PANTHER" id="PTHR42901:SF1">
    <property type="entry name" value="ALCOHOL DEHYDROGENASE"/>
    <property type="match status" value="1"/>
</dbReference>
<organism evidence="4 5">
    <name type="scientific">Pseudobacteriovorax antillogorgiicola</name>
    <dbReference type="NCBI Taxonomy" id="1513793"/>
    <lineage>
        <taxon>Bacteria</taxon>
        <taxon>Pseudomonadati</taxon>
        <taxon>Bdellovibrionota</taxon>
        <taxon>Oligoflexia</taxon>
        <taxon>Oligoflexales</taxon>
        <taxon>Pseudobacteriovoracaceae</taxon>
        <taxon>Pseudobacteriovorax</taxon>
    </lineage>
</organism>
<evidence type="ECO:0000313" key="4">
    <source>
        <dbReference type="EMBL" id="SME90014.1"/>
    </source>
</evidence>
<dbReference type="RefSeq" id="WP_132314552.1">
    <property type="nucleotide sequence ID" value="NZ_FWZT01000001.1"/>
</dbReference>
<keyword evidence="5" id="KW-1185">Reference proteome</keyword>
<evidence type="ECO:0000256" key="3">
    <source>
        <dbReference type="RuleBase" id="RU000363"/>
    </source>
</evidence>
<dbReference type="AlphaFoldDB" id="A0A1Y6B3S2"/>
<keyword evidence="2" id="KW-0560">Oxidoreductase</keyword>
<dbReference type="Proteomes" id="UP000192907">
    <property type="component" value="Unassembled WGS sequence"/>
</dbReference>
<proteinExistence type="inferred from homology"/>
<gene>
    <name evidence="4" type="ORF">SAMN06296036_101330</name>
</gene>
<dbReference type="PRINTS" id="PR00081">
    <property type="entry name" value="GDHRDH"/>
</dbReference>
<name>A0A1Y6B3S2_9BACT</name>
<comment type="similarity">
    <text evidence="1 3">Belongs to the short-chain dehydrogenases/reductases (SDR) family.</text>
</comment>
<sequence>MKLKGKSVCITGASAGIGSATAQYFAQEGCRIALGARRIERLQALRSQLLDLGAESVAVLPLDVQQDSSVTEFYDAVNSDLGSPDILVNNAGLVLGTDHIADGKISDWQTILDTNVMGVLRVCRAFIPKMKQAQRGHLIFVGSISGHQVYEGGGPYCASKHSVKAIYQTLKLELSGTKIRVSSVDPGMVETEFSLVRLGDEDAAKKVYEGFQPLTAEDIAECIGFIASRPAHVNIDDMIIMPREQATVYKVDRSGLEA</sequence>
<dbReference type="Pfam" id="PF00106">
    <property type="entry name" value="adh_short"/>
    <property type="match status" value="1"/>
</dbReference>
<dbReference type="OrthoDB" id="5290402at2"/>
<dbReference type="InterPro" id="IPR002347">
    <property type="entry name" value="SDR_fam"/>
</dbReference>
<dbReference type="SUPFAM" id="SSF51735">
    <property type="entry name" value="NAD(P)-binding Rossmann-fold domains"/>
    <property type="match status" value="1"/>
</dbReference>
<dbReference type="InterPro" id="IPR036291">
    <property type="entry name" value="NAD(P)-bd_dom_sf"/>
</dbReference>
<dbReference type="GO" id="GO:0016616">
    <property type="term" value="F:oxidoreductase activity, acting on the CH-OH group of donors, NAD or NADP as acceptor"/>
    <property type="evidence" value="ECO:0007669"/>
    <property type="project" value="UniProtKB-ARBA"/>
</dbReference>
<protein>
    <submittedName>
        <fullName evidence="4">NADP-dependent 3-hydroxy acid dehydrogenase YdfG</fullName>
    </submittedName>
</protein>
<reference evidence="5" key="1">
    <citation type="submission" date="2017-04" db="EMBL/GenBank/DDBJ databases">
        <authorList>
            <person name="Varghese N."/>
            <person name="Submissions S."/>
        </authorList>
    </citation>
    <scope>NUCLEOTIDE SEQUENCE [LARGE SCALE GENOMIC DNA]</scope>
    <source>
        <strain evidence="5">RKEM611</strain>
    </source>
</reference>
<evidence type="ECO:0000313" key="5">
    <source>
        <dbReference type="Proteomes" id="UP000192907"/>
    </source>
</evidence>
<accession>A0A1Y6B3S2</accession>
<dbReference type="STRING" id="1513793.SAMN06296036_101330"/>
<evidence type="ECO:0000256" key="1">
    <source>
        <dbReference type="ARBA" id="ARBA00006484"/>
    </source>
</evidence>
<dbReference type="PRINTS" id="PR00080">
    <property type="entry name" value="SDRFAMILY"/>
</dbReference>
<evidence type="ECO:0000256" key="2">
    <source>
        <dbReference type="ARBA" id="ARBA00023002"/>
    </source>
</evidence>
<dbReference type="Gene3D" id="3.40.50.720">
    <property type="entry name" value="NAD(P)-binding Rossmann-like Domain"/>
    <property type="match status" value="1"/>
</dbReference>
<dbReference type="FunFam" id="3.40.50.720:FF:000047">
    <property type="entry name" value="NADP-dependent L-serine/L-allo-threonine dehydrogenase"/>
    <property type="match status" value="1"/>
</dbReference>